<sequence>MDNELEKRLERIENLLLGQKNVFTFIECCQYTGLSTSYMYKLTCLNKIPYYKPQGKNIYFSKEEIDKWLLKNPIKTVEQIEEEANRLVSNIYKRKF</sequence>
<dbReference type="RefSeq" id="WP_183306411.1">
    <property type="nucleotide sequence ID" value="NZ_JACIEP010000004.1"/>
</dbReference>
<evidence type="ECO:0000313" key="2">
    <source>
        <dbReference type="EMBL" id="MBB4035471.1"/>
    </source>
</evidence>
<gene>
    <name evidence="2" type="ORF">GGR21_001364</name>
</gene>
<dbReference type="AlphaFoldDB" id="A0A840CJX1"/>
<dbReference type="Pfam" id="PF12728">
    <property type="entry name" value="HTH_17"/>
    <property type="match status" value="1"/>
</dbReference>
<dbReference type="NCBIfam" id="TIGR01764">
    <property type="entry name" value="excise"/>
    <property type="match status" value="1"/>
</dbReference>
<name>A0A840CJX1_9BACT</name>
<comment type="caution">
    <text evidence="2">The sequence shown here is derived from an EMBL/GenBank/DDBJ whole genome shotgun (WGS) entry which is preliminary data.</text>
</comment>
<proteinExistence type="predicted"/>
<protein>
    <submittedName>
        <fullName evidence="2">Excisionase family DNA binding protein</fullName>
    </submittedName>
</protein>
<dbReference type="EMBL" id="JACIEP010000004">
    <property type="protein sequence ID" value="MBB4035471.1"/>
    <property type="molecule type" value="Genomic_DNA"/>
</dbReference>
<reference evidence="2 3" key="1">
    <citation type="submission" date="2020-08" db="EMBL/GenBank/DDBJ databases">
        <title>Genomic Encyclopedia of Type Strains, Phase IV (KMG-IV): sequencing the most valuable type-strain genomes for metagenomic binning, comparative biology and taxonomic classification.</title>
        <authorList>
            <person name="Goeker M."/>
        </authorList>
    </citation>
    <scope>NUCLEOTIDE SEQUENCE [LARGE SCALE GENOMIC DNA]</scope>
    <source>
        <strain evidence="2 3">DSM 104969</strain>
    </source>
</reference>
<accession>A0A840CJX1</accession>
<evidence type="ECO:0000259" key="1">
    <source>
        <dbReference type="Pfam" id="PF12728"/>
    </source>
</evidence>
<dbReference type="InterPro" id="IPR041657">
    <property type="entry name" value="HTH_17"/>
</dbReference>
<dbReference type="GO" id="GO:0003677">
    <property type="term" value="F:DNA binding"/>
    <property type="evidence" value="ECO:0007669"/>
    <property type="project" value="InterPro"/>
</dbReference>
<evidence type="ECO:0000313" key="3">
    <source>
        <dbReference type="Proteomes" id="UP000555103"/>
    </source>
</evidence>
<feature type="domain" description="Helix-turn-helix" evidence="1">
    <location>
        <begin position="24"/>
        <end position="72"/>
    </location>
</feature>
<dbReference type="Proteomes" id="UP000555103">
    <property type="component" value="Unassembled WGS sequence"/>
</dbReference>
<keyword evidence="3" id="KW-1185">Reference proteome</keyword>
<dbReference type="InterPro" id="IPR010093">
    <property type="entry name" value="SinI_DNA-bd"/>
</dbReference>
<organism evidence="2 3">
    <name type="scientific">Dysgonomonas hofstadii</name>
    <dbReference type="NCBI Taxonomy" id="637886"/>
    <lineage>
        <taxon>Bacteria</taxon>
        <taxon>Pseudomonadati</taxon>
        <taxon>Bacteroidota</taxon>
        <taxon>Bacteroidia</taxon>
        <taxon>Bacteroidales</taxon>
        <taxon>Dysgonomonadaceae</taxon>
        <taxon>Dysgonomonas</taxon>
    </lineage>
</organism>